<protein>
    <submittedName>
        <fullName evidence="2">Uncharacterized protein</fullName>
    </submittedName>
</protein>
<gene>
    <name evidence="2" type="ORF">C943_02162</name>
</gene>
<dbReference type="Proteomes" id="UP000010953">
    <property type="component" value="Unassembled WGS sequence"/>
</dbReference>
<organism evidence="2 3">
    <name type="scientific">Mariniradius saccharolyticus AK6</name>
    <dbReference type="NCBI Taxonomy" id="1239962"/>
    <lineage>
        <taxon>Bacteria</taxon>
        <taxon>Pseudomonadati</taxon>
        <taxon>Bacteroidota</taxon>
        <taxon>Cytophagia</taxon>
        <taxon>Cytophagales</taxon>
        <taxon>Cyclobacteriaceae</taxon>
        <taxon>Mariniradius</taxon>
    </lineage>
</organism>
<dbReference type="InParanoid" id="M7XSK7"/>
<evidence type="ECO:0000313" key="3">
    <source>
        <dbReference type="Proteomes" id="UP000010953"/>
    </source>
</evidence>
<accession>M7XSK7</accession>
<dbReference type="EMBL" id="AMZY02000019">
    <property type="protein sequence ID" value="EMS31507.1"/>
    <property type="molecule type" value="Genomic_DNA"/>
</dbReference>
<proteinExistence type="predicted"/>
<sequence length="56" mass="6160">MEKKSGSAPVEIANLESPAPNFNSTPSDDSKLQYTGSPKKNIKWNPPTENETIWIA</sequence>
<dbReference type="AlphaFoldDB" id="M7XSK7"/>
<evidence type="ECO:0000256" key="1">
    <source>
        <dbReference type="SAM" id="MobiDB-lite"/>
    </source>
</evidence>
<feature type="compositionally biased region" description="Polar residues" evidence="1">
    <location>
        <begin position="20"/>
        <end position="38"/>
    </location>
</feature>
<keyword evidence="3" id="KW-1185">Reference proteome</keyword>
<feature type="region of interest" description="Disordered" evidence="1">
    <location>
        <begin position="1"/>
        <end position="56"/>
    </location>
</feature>
<name>M7XSK7_9BACT</name>
<evidence type="ECO:0000313" key="2">
    <source>
        <dbReference type="EMBL" id="EMS31507.1"/>
    </source>
</evidence>
<feature type="compositionally biased region" description="Polar residues" evidence="1">
    <location>
        <begin position="47"/>
        <end position="56"/>
    </location>
</feature>
<reference evidence="2" key="1">
    <citation type="submission" date="2013-01" db="EMBL/GenBank/DDBJ databases">
        <title>Genome assembly of Mariniradius saccharolyticus AK6.</title>
        <authorList>
            <person name="Vaidya B."/>
            <person name="Khatri I."/>
            <person name="Tanuku N.R.S."/>
            <person name="Subramanian S."/>
            <person name="Pinnaka A."/>
        </authorList>
    </citation>
    <scope>NUCLEOTIDE SEQUENCE [LARGE SCALE GENOMIC DNA]</scope>
    <source>
        <strain evidence="2">AK6</strain>
    </source>
</reference>
<comment type="caution">
    <text evidence="2">The sequence shown here is derived from an EMBL/GenBank/DDBJ whole genome shotgun (WGS) entry which is preliminary data.</text>
</comment>